<evidence type="ECO:0000256" key="1">
    <source>
        <dbReference type="SAM" id="MobiDB-lite"/>
    </source>
</evidence>
<dbReference type="Proteomes" id="UP001516023">
    <property type="component" value="Unassembled WGS sequence"/>
</dbReference>
<evidence type="ECO:0008006" key="4">
    <source>
        <dbReference type="Google" id="ProtNLM"/>
    </source>
</evidence>
<feature type="compositionally biased region" description="Polar residues" evidence="1">
    <location>
        <begin position="948"/>
        <end position="960"/>
    </location>
</feature>
<feature type="region of interest" description="Disordered" evidence="1">
    <location>
        <begin position="848"/>
        <end position="872"/>
    </location>
</feature>
<name>A0ABD3NT07_9STRA</name>
<protein>
    <recommendedName>
        <fullName evidence="4">LNR domain-containing protein</fullName>
    </recommendedName>
</protein>
<feature type="region of interest" description="Disordered" evidence="1">
    <location>
        <begin position="90"/>
        <end position="168"/>
    </location>
</feature>
<feature type="compositionally biased region" description="Pro residues" evidence="1">
    <location>
        <begin position="398"/>
        <end position="410"/>
    </location>
</feature>
<feature type="region of interest" description="Disordered" evidence="1">
    <location>
        <begin position="468"/>
        <end position="491"/>
    </location>
</feature>
<accession>A0ABD3NT07</accession>
<reference evidence="2 3" key="1">
    <citation type="journal article" date="2020" name="G3 (Bethesda)">
        <title>Improved Reference Genome for Cyclotella cryptica CCMP332, a Model for Cell Wall Morphogenesis, Salinity Adaptation, and Lipid Production in Diatoms (Bacillariophyta).</title>
        <authorList>
            <person name="Roberts W.R."/>
            <person name="Downey K.M."/>
            <person name="Ruck E.C."/>
            <person name="Traller J.C."/>
            <person name="Alverson A.J."/>
        </authorList>
    </citation>
    <scope>NUCLEOTIDE SEQUENCE [LARGE SCALE GENOMIC DNA]</scope>
    <source>
        <strain evidence="2 3">CCMP332</strain>
    </source>
</reference>
<evidence type="ECO:0000313" key="2">
    <source>
        <dbReference type="EMBL" id="KAL3779049.1"/>
    </source>
</evidence>
<feature type="compositionally biased region" description="Low complexity" evidence="1">
    <location>
        <begin position="891"/>
        <end position="917"/>
    </location>
</feature>
<feature type="compositionally biased region" description="Low complexity" evidence="1">
    <location>
        <begin position="1120"/>
        <end position="1177"/>
    </location>
</feature>
<feature type="region of interest" description="Disordered" evidence="1">
    <location>
        <begin position="394"/>
        <end position="416"/>
    </location>
</feature>
<feature type="compositionally biased region" description="Basic and acidic residues" evidence="1">
    <location>
        <begin position="111"/>
        <end position="132"/>
    </location>
</feature>
<dbReference type="AlphaFoldDB" id="A0ABD3NT07"/>
<feature type="region of interest" description="Disordered" evidence="1">
    <location>
        <begin position="213"/>
        <end position="232"/>
    </location>
</feature>
<feature type="compositionally biased region" description="Basic residues" evidence="1">
    <location>
        <begin position="98"/>
        <end position="110"/>
    </location>
</feature>
<feature type="compositionally biased region" description="Basic and acidic residues" evidence="1">
    <location>
        <begin position="154"/>
        <end position="168"/>
    </location>
</feature>
<feature type="region of interest" description="Disordered" evidence="1">
    <location>
        <begin position="1120"/>
        <end position="1196"/>
    </location>
</feature>
<dbReference type="Gene3D" id="4.10.470.20">
    <property type="match status" value="1"/>
</dbReference>
<feature type="compositionally biased region" description="Low complexity" evidence="1">
    <location>
        <begin position="313"/>
        <end position="328"/>
    </location>
</feature>
<organism evidence="2 3">
    <name type="scientific">Cyclotella cryptica</name>
    <dbReference type="NCBI Taxonomy" id="29204"/>
    <lineage>
        <taxon>Eukaryota</taxon>
        <taxon>Sar</taxon>
        <taxon>Stramenopiles</taxon>
        <taxon>Ochrophyta</taxon>
        <taxon>Bacillariophyta</taxon>
        <taxon>Coscinodiscophyceae</taxon>
        <taxon>Thalassiosirophycidae</taxon>
        <taxon>Stephanodiscales</taxon>
        <taxon>Stephanodiscaceae</taxon>
        <taxon>Cyclotella</taxon>
    </lineage>
</organism>
<feature type="compositionally biased region" description="Low complexity" evidence="1">
    <location>
        <begin position="214"/>
        <end position="227"/>
    </location>
</feature>
<dbReference type="EMBL" id="JABMIG020000407">
    <property type="protein sequence ID" value="KAL3779049.1"/>
    <property type="molecule type" value="Genomic_DNA"/>
</dbReference>
<proteinExistence type="predicted"/>
<sequence length="1196" mass="127457">MFEVILKVGKCKNVEWEKFGAVASNHDEDYEWIRVIVPYRHNGDQGGNHITIITIIGQCVIQSRSSLGHLGNMKKQNSLLLLATTAAATHASPTIRGHQQRRQQRPRKRSPHDARPAIQDDRQADRIREWNEARSTWHHHRRLHDTPSSFNLDGESRSHPHSGCDDPHNRKLQDFSLQSYHTKSFSTHYEGTSSLHIKVEQGQDLGFQSLDELNSSSTTTSTATTNSEQKPHPFHPLWNAALTSGVCTNAEGRIPQGPKKRNFAFDSLKECCEAWFYDVRGCMGGMAQVKPNGEGLQLLLRRDVSSGELLPVGEASGSSEESTGDNSSSGGGGQNKYYPSFDMKQYPDGACLNDGKQPNSYSLTPDQFLFDDEEKCCLEWFIDLELCLAANPASDGAPPSPANGGPPPTSFPSWDLGATGFSPWPTWSDDVFNFDPQDSVATTTQATATASSFSSVKVTPEPLVTQAAQAMQESGPTAEAQATLPSSSSSQQAKAPKYSFFESFENGDFSSYPWKLTTSSSSPTVNALTIDPWSAERTALAYDGLYAARPGILTDEGSTTNLTISLNDLDDNGIPDGTGVFLGGLLTFAIHAAVDMPVDAIYFSINGHVLRTFDTVTGYDPGDWEEVSTLLLPGEHTLSWSYQYYGMPEDTSQVDPRRVGNSWVDDIRLLPYTGDYALADGELDVLDMSNGVAPWTVVQDPNAFEGDMSYIAYSQDIVSSRGSIEMSWTIVVSPDGGTVSFAVFASIYAPRDVLEFSVDNVPMAAVTVPSFSWEEYAVGVDPGTHVCTWKLVKNVPGLEDDIIEGVDVPSGYQGYVKVDGIKYVDNMDDVLTTVAATTPVATTTTTTTTAAATTTTTTEIETTQEATTTTSTTPILTTSVATTATATETTVAPETTSVTVAETSSASGSSTMAAETTPVAEASTPEALENNIATEPSGNEATTKAPESLQSTTDSATTAEPSASETPSTKASSSSGCADGLKEVEGLPGCCVEEPNYLGDGACDPWEPYNTEACAYDLGDCCHDTCNEDSPYGCHTKEGADYGPFGFFCIDPRSQSIVVDVDKCKVENREWIGDGGCDADSEYNTPECGYDGGDCCEDTCNQDFAFYTCGANQPFECLSEGGESAKTSSAESTTGSSGAAGISEAPTTGISGAASSSETPSTESETGSTEAAGSSETPSTESASGGTEAAGSTQSA</sequence>
<comment type="caution">
    <text evidence="2">The sequence shown here is derived from an EMBL/GenBank/DDBJ whole genome shotgun (WGS) entry which is preliminary data.</text>
</comment>
<gene>
    <name evidence="2" type="ORF">HJC23_005989</name>
</gene>
<feature type="compositionally biased region" description="Polar residues" evidence="1">
    <location>
        <begin position="931"/>
        <end position="942"/>
    </location>
</feature>
<evidence type="ECO:0000313" key="3">
    <source>
        <dbReference type="Proteomes" id="UP001516023"/>
    </source>
</evidence>
<feature type="region of interest" description="Disordered" evidence="1">
    <location>
        <begin position="891"/>
        <end position="978"/>
    </location>
</feature>
<feature type="compositionally biased region" description="Low complexity" evidence="1">
    <location>
        <begin position="961"/>
        <end position="975"/>
    </location>
</feature>
<feature type="compositionally biased region" description="Polar residues" evidence="1">
    <location>
        <begin position="1178"/>
        <end position="1196"/>
    </location>
</feature>
<dbReference type="PROSITE" id="PS50096">
    <property type="entry name" value="IQ"/>
    <property type="match status" value="1"/>
</dbReference>
<keyword evidence="3" id="KW-1185">Reference proteome</keyword>
<feature type="region of interest" description="Disordered" evidence="1">
    <location>
        <begin position="309"/>
        <end position="339"/>
    </location>
</feature>